<evidence type="ECO:0000313" key="7">
    <source>
        <dbReference type="EMBL" id="TEA12447.1"/>
    </source>
</evidence>
<dbReference type="InterPro" id="IPR008972">
    <property type="entry name" value="Cupredoxin"/>
</dbReference>
<keyword evidence="4" id="KW-0325">Glycoprotein</keyword>
<feature type="region of interest" description="Disordered" evidence="5">
    <location>
        <begin position="1"/>
        <end position="29"/>
    </location>
</feature>
<comment type="similarity">
    <text evidence="1">Belongs to the multicopper oxidase family.</text>
</comment>
<feature type="compositionally biased region" description="Polar residues" evidence="5">
    <location>
        <begin position="1"/>
        <end position="16"/>
    </location>
</feature>
<evidence type="ECO:0000256" key="3">
    <source>
        <dbReference type="ARBA" id="ARBA00023002"/>
    </source>
</evidence>
<proteinExistence type="inferred from homology"/>
<evidence type="ECO:0000256" key="2">
    <source>
        <dbReference type="ARBA" id="ARBA00022723"/>
    </source>
</evidence>
<sequence length="306" mass="34556">MSSNGKNPETLISTQPEGDEVRSKESHGGGVFSKLASKVWGEDERERRYVQKLDTFLFSYVLLGYFIKYLDQNNYSNAFVSGMQEELQLYVNERNPSTQRNILVKLDKPPGDYALRLHSLRNEQIIQGVGILRYPTTRDLSGHPNRTVPQQASPISSATSSRSNGFLKNGSVVDLIIENGAKMNASHPFHKHNHKVWIIGQGEGGFTWKDVDDALKNGGTQYFNTVDPPHRDGFTLYAGEGRFVVVRYKITFPAVSMLHCHMIHHFASGQQVILLEGMEVMPPVPQELKDKPHVEFQFPLRYGPLD</sequence>
<dbReference type="GO" id="GO:0005507">
    <property type="term" value="F:copper ion binding"/>
    <property type="evidence" value="ECO:0007669"/>
    <property type="project" value="InterPro"/>
</dbReference>
<dbReference type="PANTHER" id="PTHR11709:SF488">
    <property type="entry name" value="LACCASE-RELATED"/>
    <property type="match status" value="1"/>
</dbReference>
<evidence type="ECO:0000256" key="1">
    <source>
        <dbReference type="ARBA" id="ARBA00010609"/>
    </source>
</evidence>
<reference evidence="7 8" key="1">
    <citation type="submission" date="2018-11" db="EMBL/GenBank/DDBJ databases">
        <title>Genome sequence and assembly of Colletotrichum sidae.</title>
        <authorList>
            <person name="Gan P."/>
            <person name="Shirasu K."/>
        </authorList>
    </citation>
    <scope>NUCLEOTIDE SEQUENCE [LARGE SCALE GENOMIC DNA]</scope>
    <source>
        <strain evidence="7 8">CBS 518.97</strain>
    </source>
</reference>
<feature type="compositionally biased region" description="Low complexity" evidence="5">
    <location>
        <begin position="153"/>
        <end position="163"/>
    </location>
</feature>
<dbReference type="SUPFAM" id="SSF49503">
    <property type="entry name" value="Cupredoxins"/>
    <property type="match status" value="1"/>
</dbReference>
<dbReference type="EMBL" id="QAPF01000252">
    <property type="protein sequence ID" value="TEA12447.1"/>
    <property type="molecule type" value="Genomic_DNA"/>
</dbReference>
<evidence type="ECO:0000313" key="8">
    <source>
        <dbReference type="Proteomes" id="UP000295604"/>
    </source>
</evidence>
<dbReference type="InterPro" id="IPR045087">
    <property type="entry name" value="Cu-oxidase_fam"/>
</dbReference>
<keyword evidence="8" id="KW-1185">Reference proteome</keyword>
<protein>
    <submittedName>
        <fullName evidence="7">Multicopper oxidase GIP1</fullName>
    </submittedName>
</protein>
<evidence type="ECO:0000259" key="6">
    <source>
        <dbReference type="Pfam" id="PF07731"/>
    </source>
</evidence>
<dbReference type="Gene3D" id="2.60.40.420">
    <property type="entry name" value="Cupredoxins - blue copper proteins"/>
    <property type="match status" value="1"/>
</dbReference>
<accession>A0A4R8T5G1</accession>
<evidence type="ECO:0000256" key="5">
    <source>
        <dbReference type="SAM" id="MobiDB-lite"/>
    </source>
</evidence>
<dbReference type="Proteomes" id="UP000295604">
    <property type="component" value="Unassembled WGS sequence"/>
</dbReference>
<comment type="caution">
    <text evidence="7">The sequence shown here is derived from an EMBL/GenBank/DDBJ whole genome shotgun (WGS) entry which is preliminary data.</text>
</comment>
<gene>
    <name evidence="7" type="primary">GIP1</name>
    <name evidence="7" type="ORF">C8034_v003785</name>
</gene>
<dbReference type="PANTHER" id="PTHR11709">
    <property type="entry name" value="MULTI-COPPER OXIDASE"/>
    <property type="match status" value="1"/>
</dbReference>
<evidence type="ECO:0000256" key="4">
    <source>
        <dbReference type="ARBA" id="ARBA00023180"/>
    </source>
</evidence>
<feature type="domain" description="Plastocyanin-like" evidence="6">
    <location>
        <begin position="161"/>
        <end position="270"/>
    </location>
</feature>
<keyword evidence="3" id="KW-0560">Oxidoreductase</keyword>
<dbReference type="InterPro" id="IPR011706">
    <property type="entry name" value="Cu-oxidase_C"/>
</dbReference>
<dbReference type="Pfam" id="PF07731">
    <property type="entry name" value="Cu-oxidase_2"/>
    <property type="match status" value="1"/>
</dbReference>
<feature type="region of interest" description="Disordered" evidence="5">
    <location>
        <begin position="140"/>
        <end position="163"/>
    </location>
</feature>
<organism evidence="7 8">
    <name type="scientific">Colletotrichum sidae</name>
    <dbReference type="NCBI Taxonomy" id="1347389"/>
    <lineage>
        <taxon>Eukaryota</taxon>
        <taxon>Fungi</taxon>
        <taxon>Dikarya</taxon>
        <taxon>Ascomycota</taxon>
        <taxon>Pezizomycotina</taxon>
        <taxon>Sordariomycetes</taxon>
        <taxon>Hypocreomycetidae</taxon>
        <taxon>Glomerellales</taxon>
        <taxon>Glomerellaceae</taxon>
        <taxon>Colletotrichum</taxon>
        <taxon>Colletotrichum orbiculare species complex</taxon>
    </lineage>
</organism>
<keyword evidence="2" id="KW-0479">Metal-binding</keyword>
<dbReference type="AlphaFoldDB" id="A0A4R8T5G1"/>
<dbReference type="GO" id="GO:0016491">
    <property type="term" value="F:oxidoreductase activity"/>
    <property type="evidence" value="ECO:0007669"/>
    <property type="project" value="UniProtKB-KW"/>
</dbReference>
<name>A0A4R8T5G1_9PEZI</name>